<keyword evidence="3" id="KW-0597">Phosphoprotein</keyword>
<dbReference type="Gene3D" id="3.30.559.10">
    <property type="entry name" value="Chloramphenicol acetyltransferase-like domain"/>
    <property type="match status" value="1"/>
</dbReference>
<dbReference type="InterPro" id="IPR023213">
    <property type="entry name" value="CAT-like_dom_sf"/>
</dbReference>
<dbReference type="InterPro" id="IPR036736">
    <property type="entry name" value="ACP-like_sf"/>
</dbReference>
<dbReference type="PANTHER" id="PTHR45527:SF1">
    <property type="entry name" value="FATTY ACID SYNTHASE"/>
    <property type="match status" value="1"/>
</dbReference>
<dbReference type="GO" id="GO:0003824">
    <property type="term" value="F:catalytic activity"/>
    <property type="evidence" value="ECO:0007669"/>
    <property type="project" value="InterPro"/>
</dbReference>
<dbReference type="InterPro" id="IPR006162">
    <property type="entry name" value="Ppantetheine_attach_site"/>
</dbReference>
<dbReference type="InterPro" id="IPR001242">
    <property type="entry name" value="Condensation_dom"/>
</dbReference>
<dbReference type="EMBL" id="SNXZ01000005">
    <property type="protein sequence ID" value="TDP95211.1"/>
    <property type="molecule type" value="Genomic_DNA"/>
</dbReference>
<dbReference type="SUPFAM" id="SSF56801">
    <property type="entry name" value="Acetyl-CoA synthetase-like"/>
    <property type="match status" value="1"/>
</dbReference>
<dbReference type="InterPro" id="IPR025110">
    <property type="entry name" value="AMP-bd_C"/>
</dbReference>
<dbReference type="Proteomes" id="UP000295444">
    <property type="component" value="Unassembled WGS sequence"/>
</dbReference>
<dbReference type="Pfam" id="PF00501">
    <property type="entry name" value="AMP-binding"/>
    <property type="match status" value="1"/>
</dbReference>
<name>A0A4R6S6A0_LABRH</name>
<dbReference type="NCBIfam" id="TIGR01733">
    <property type="entry name" value="AA-adenyl-dom"/>
    <property type="match status" value="1"/>
</dbReference>
<proteinExistence type="predicted"/>
<dbReference type="InterPro" id="IPR020845">
    <property type="entry name" value="AMP-binding_CS"/>
</dbReference>
<dbReference type="InterPro" id="IPR000873">
    <property type="entry name" value="AMP-dep_synth/lig_dom"/>
</dbReference>
<accession>A0A4R6S6A0</accession>
<evidence type="ECO:0000313" key="5">
    <source>
        <dbReference type="EMBL" id="TDP95211.1"/>
    </source>
</evidence>
<evidence type="ECO:0000256" key="1">
    <source>
        <dbReference type="ARBA" id="ARBA00001957"/>
    </source>
</evidence>
<dbReference type="Gene3D" id="1.10.1200.10">
    <property type="entry name" value="ACP-like"/>
    <property type="match status" value="1"/>
</dbReference>
<dbReference type="PROSITE" id="PS50075">
    <property type="entry name" value="CARRIER"/>
    <property type="match status" value="1"/>
</dbReference>
<dbReference type="InterPro" id="IPR010071">
    <property type="entry name" value="AA_adenyl_dom"/>
</dbReference>
<dbReference type="GO" id="GO:0043041">
    <property type="term" value="P:amino acid activation for nonribosomal peptide biosynthetic process"/>
    <property type="evidence" value="ECO:0007669"/>
    <property type="project" value="TreeGrafter"/>
</dbReference>
<reference evidence="5 6" key="1">
    <citation type="submission" date="2019-03" db="EMBL/GenBank/DDBJ databases">
        <title>Genomic Encyclopedia of Type Strains, Phase IV (KMG-IV): sequencing the most valuable type-strain genomes for metagenomic binning, comparative biology and taxonomic classification.</title>
        <authorList>
            <person name="Goeker M."/>
        </authorList>
    </citation>
    <scope>NUCLEOTIDE SEQUENCE [LARGE SCALE GENOMIC DNA]</scope>
    <source>
        <strain evidence="5 6">DSM 45361</strain>
    </source>
</reference>
<dbReference type="CDD" id="cd05930">
    <property type="entry name" value="A_NRPS"/>
    <property type="match status" value="1"/>
</dbReference>
<sequence>MDEVLSHPASRAQQRLWFVEQLVPGEPVHNISFEGRFDGRLDEAVLRTAVADAVARHESLRTKLESRENELWQVVLAPPDEPPLTFVDLADAPAEAYQELCDRLGKEVFDLGTAPLLRMAHVRLAEVDALVIVVHHAVADAVSADILVGDLIVAYNARLDGNPPDWPELPVQYADFTAWQEDQASGPAAQQDLAYWREQLADVSTLDLTHGRPRPARLSQRGKRIEVALDPETGAALDAFVRGEHATAFMGVLAAYVAALGRVFGADDVAVSSTVAGRPLPEVQQVVGMFVDRVVLRLDLSSGPTFRDLVRTARRVVAQAHDHSSITFDQVVEAVAPEREMGVTPLAQAAINLQPPAAGREGRAGRMPRMTTGSLIDTGVVGHDLSIDLVSDGGYTGTVRYRSDIVSDDAAQRVATLFTRFVRDGLADPDRPLWTIGTEDVPAVEPAPTGGPELLHSMIAQWAERSPDAPALVWAGGSLSFAEYVAAANRLAHELRAHGVEPEVPVLVAADRSPELFVGMFAVLTAGGTYVPVDPAAPAAHLATVVAQTGATLALGPVPGSITTLPLSLDTGADPGPPDVVVRPANAAYILFTSGSTGVPKGVVVEHRNVVAYLRSLHTLVPGPASHLTLQPATFDSSMTSSLGALAGGGALHIVDDDTARDPVALAAFLATHPVDYYKITPSHLSALGADDGLRPRKAVILGGEAAGEALTGRLLDAGWGVIVHYGPTETTIGVCAAKLDGATGAALGRPLPGAAVYLLDRWGRPVPPGCRGEVYVGGPQVTRGYLGGADVRYLPDPFHTFHSGRMYRTGDLARRLPDGTLVFCGRADRQVKVRGFRVEPGSVEAALESHPSVRASAVVLRDSRLVAYVTPADVSPSALAEFAATLLPAHAVPAEIVALAELPMTRHGKLDLAALPSPSASVSDEQPATPVEAELLACWQAAMPGRDFGVTDAFFDVGGDSIRAIHVVAEAQRRNLSLTLRQLFALRTIRALAGVVSVEQPGTAPLGLTGPTALRVPPDASVTTRPGVTVAGSTVTLDPALVPDDAVGDLISADGAVADAPGVLIPPSTVDALVAGAHEAYATTTHDLVVAAAVRALGPVAVPGGVVRVASGCDDEDLIRSVKTALRAPAEDDPTLPAVRFLAVPPSVAVTDPGVSDRLIVMVAGARVLGPDDVAARVRDHLVELVDHCLSADTTYHVTDFPDSGLDDAAMARLLSGLDADSEVAP</sequence>
<dbReference type="GO" id="GO:0005737">
    <property type="term" value="C:cytoplasm"/>
    <property type="evidence" value="ECO:0007669"/>
    <property type="project" value="TreeGrafter"/>
</dbReference>
<evidence type="ECO:0000256" key="2">
    <source>
        <dbReference type="ARBA" id="ARBA00022450"/>
    </source>
</evidence>
<dbReference type="CDD" id="cd19531">
    <property type="entry name" value="LCL_NRPS-like"/>
    <property type="match status" value="1"/>
</dbReference>
<keyword evidence="2" id="KW-0596">Phosphopantetheine</keyword>
<dbReference type="Pfam" id="PF00550">
    <property type="entry name" value="PP-binding"/>
    <property type="match status" value="1"/>
</dbReference>
<dbReference type="Gene3D" id="3.30.559.30">
    <property type="entry name" value="Nonribosomal peptide synthetase, condensation domain"/>
    <property type="match status" value="1"/>
</dbReference>
<protein>
    <submittedName>
        <fullName evidence="5">Amino acid adenylation domain-containing protein</fullName>
    </submittedName>
</protein>
<comment type="cofactor">
    <cofactor evidence="1">
        <name>pantetheine 4'-phosphate</name>
        <dbReference type="ChEBI" id="CHEBI:47942"/>
    </cofactor>
</comment>
<dbReference type="InterPro" id="IPR042099">
    <property type="entry name" value="ANL_N_sf"/>
</dbReference>
<evidence type="ECO:0000256" key="3">
    <source>
        <dbReference type="ARBA" id="ARBA00022553"/>
    </source>
</evidence>
<dbReference type="Gene3D" id="3.40.50.12780">
    <property type="entry name" value="N-terminal domain of ligase-like"/>
    <property type="match status" value="1"/>
</dbReference>
<feature type="domain" description="Carrier" evidence="4">
    <location>
        <begin position="927"/>
        <end position="1001"/>
    </location>
</feature>
<comment type="caution">
    <text evidence="5">The sequence shown here is derived from an EMBL/GenBank/DDBJ whole genome shotgun (WGS) entry which is preliminary data.</text>
</comment>
<dbReference type="PROSITE" id="PS00455">
    <property type="entry name" value="AMP_BINDING"/>
    <property type="match status" value="1"/>
</dbReference>
<dbReference type="GO" id="GO:0008610">
    <property type="term" value="P:lipid biosynthetic process"/>
    <property type="evidence" value="ECO:0007669"/>
    <property type="project" value="UniProtKB-ARBA"/>
</dbReference>
<dbReference type="Pfam" id="PF00668">
    <property type="entry name" value="Condensation"/>
    <property type="match status" value="1"/>
</dbReference>
<organism evidence="5 6">
    <name type="scientific">Labedaea rhizosphaerae</name>
    <dbReference type="NCBI Taxonomy" id="598644"/>
    <lineage>
        <taxon>Bacteria</taxon>
        <taxon>Bacillati</taxon>
        <taxon>Actinomycetota</taxon>
        <taxon>Actinomycetes</taxon>
        <taxon>Pseudonocardiales</taxon>
        <taxon>Pseudonocardiaceae</taxon>
        <taxon>Labedaea</taxon>
    </lineage>
</organism>
<dbReference type="InterPro" id="IPR045851">
    <property type="entry name" value="AMP-bd_C_sf"/>
</dbReference>
<dbReference type="Pfam" id="PF13193">
    <property type="entry name" value="AMP-binding_C"/>
    <property type="match status" value="1"/>
</dbReference>
<dbReference type="PANTHER" id="PTHR45527">
    <property type="entry name" value="NONRIBOSOMAL PEPTIDE SYNTHETASE"/>
    <property type="match status" value="1"/>
</dbReference>
<dbReference type="SUPFAM" id="SSF47336">
    <property type="entry name" value="ACP-like"/>
    <property type="match status" value="1"/>
</dbReference>
<dbReference type="AlphaFoldDB" id="A0A4R6S6A0"/>
<evidence type="ECO:0000259" key="4">
    <source>
        <dbReference type="PROSITE" id="PS50075"/>
    </source>
</evidence>
<dbReference type="Gene3D" id="3.30.300.30">
    <property type="match status" value="1"/>
</dbReference>
<gene>
    <name evidence="5" type="ORF">EV186_105443</name>
</gene>
<evidence type="ECO:0000313" key="6">
    <source>
        <dbReference type="Proteomes" id="UP000295444"/>
    </source>
</evidence>
<dbReference type="OrthoDB" id="2472181at2"/>
<dbReference type="GO" id="GO:0031177">
    <property type="term" value="F:phosphopantetheine binding"/>
    <property type="evidence" value="ECO:0007669"/>
    <property type="project" value="TreeGrafter"/>
</dbReference>
<dbReference type="SUPFAM" id="SSF52777">
    <property type="entry name" value="CoA-dependent acyltransferases"/>
    <property type="match status" value="2"/>
</dbReference>
<keyword evidence="6" id="KW-1185">Reference proteome</keyword>
<dbReference type="RefSeq" id="WP_133852576.1">
    <property type="nucleotide sequence ID" value="NZ_SNXZ01000005.1"/>
</dbReference>
<dbReference type="InterPro" id="IPR009081">
    <property type="entry name" value="PP-bd_ACP"/>
</dbReference>
<dbReference type="GO" id="GO:0044550">
    <property type="term" value="P:secondary metabolite biosynthetic process"/>
    <property type="evidence" value="ECO:0007669"/>
    <property type="project" value="TreeGrafter"/>
</dbReference>
<dbReference type="PROSITE" id="PS00012">
    <property type="entry name" value="PHOSPHOPANTETHEINE"/>
    <property type="match status" value="1"/>
</dbReference>